<comment type="caution">
    <text evidence="11">The sequence shown here is derived from an EMBL/GenBank/DDBJ whole genome shotgun (WGS) entry which is preliminary data.</text>
</comment>
<keyword evidence="2" id="KW-0479">Metal-binding</keyword>
<feature type="domain" description="C2H2-type" evidence="10">
    <location>
        <begin position="309"/>
        <end position="336"/>
    </location>
</feature>
<feature type="domain" description="C2H2-type" evidence="10">
    <location>
        <begin position="337"/>
        <end position="364"/>
    </location>
</feature>
<feature type="domain" description="C2H2-type" evidence="10">
    <location>
        <begin position="908"/>
        <end position="935"/>
    </location>
</feature>
<feature type="domain" description="C2H2-type" evidence="10">
    <location>
        <begin position="449"/>
        <end position="476"/>
    </location>
</feature>
<organism evidence="11 12">
    <name type="scientific">Periplaneta americana</name>
    <name type="common">American cockroach</name>
    <name type="synonym">Blatta americana</name>
    <dbReference type="NCBI Taxonomy" id="6978"/>
    <lineage>
        <taxon>Eukaryota</taxon>
        <taxon>Metazoa</taxon>
        <taxon>Ecdysozoa</taxon>
        <taxon>Arthropoda</taxon>
        <taxon>Hexapoda</taxon>
        <taxon>Insecta</taxon>
        <taxon>Pterygota</taxon>
        <taxon>Neoptera</taxon>
        <taxon>Polyneoptera</taxon>
        <taxon>Dictyoptera</taxon>
        <taxon>Blattodea</taxon>
        <taxon>Blattoidea</taxon>
        <taxon>Blattidae</taxon>
        <taxon>Blattinae</taxon>
        <taxon>Periplaneta</taxon>
    </lineage>
</organism>
<dbReference type="PANTHER" id="PTHR16515">
    <property type="entry name" value="PR DOMAIN ZINC FINGER PROTEIN"/>
    <property type="match status" value="1"/>
</dbReference>
<keyword evidence="12" id="KW-1185">Reference proteome</keyword>
<feature type="domain" description="C2H2-type" evidence="10">
    <location>
        <begin position="365"/>
        <end position="392"/>
    </location>
</feature>
<protein>
    <recommendedName>
        <fullName evidence="10">C2H2-type domain-containing protein</fullName>
    </recommendedName>
</protein>
<keyword evidence="4 8" id="KW-0863">Zinc-finger</keyword>
<evidence type="ECO:0000313" key="11">
    <source>
        <dbReference type="EMBL" id="KAJ4425821.1"/>
    </source>
</evidence>
<dbReference type="PROSITE" id="PS50157">
    <property type="entry name" value="ZINC_FINGER_C2H2_2"/>
    <property type="match status" value="14"/>
</dbReference>
<accession>A0ABQ8RVV5</accession>
<feature type="domain" description="C2H2-type" evidence="10">
    <location>
        <begin position="421"/>
        <end position="448"/>
    </location>
</feature>
<dbReference type="EMBL" id="JAJSOF020000041">
    <property type="protein sequence ID" value="KAJ4425821.1"/>
    <property type="molecule type" value="Genomic_DNA"/>
</dbReference>
<keyword evidence="6" id="KW-0238">DNA-binding</keyword>
<dbReference type="InterPro" id="IPR036397">
    <property type="entry name" value="RNaseH_sf"/>
</dbReference>
<evidence type="ECO:0000256" key="3">
    <source>
        <dbReference type="ARBA" id="ARBA00022737"/>
    </source>
</evidence>
<dbReference type="InterPro" id="IPR013087">
    <property type="entry name" value="Znf_C2H2_type"/>
</dbReference>
<evidence type="ECO:0000256" key="1">
    <source>
        <dbReference type="ARBA" id="ARBA00004123"/>
    </source>
</evidence>
<feature type="compositionally biased region" description="Basic and acidic residues" evidence="9">
    <location>
        <begin position="566"/>
        <end position="580"/>
    </location>
</feature>
<feature type="domain" description="C2H2-type" evidence="10">
    <location>
        <begin position="253"/>
        <end position="280"/>
    </location>
</feature>
<evidence type="ECO:0000256" key="6">
    <source>
        <dbReference type="ARBA" id="ARBA00023125"/>
    </source>
</evidence>
<evidence type="ECO:0000259" key="10">
    <source>
        <dbReference type="PROSITE" id="PS50157"/>
    </source>
</evidence>
<gene>
    <name evidence="11" type="ORF">ANN_27447</name>
</gene>
<dbReference type="PROSITE" id="PS00028">
    <property type="entry name" value="ZINC_FINGER_C2H2_1"/>
    <property type="match status" value="14"/>
</dbReference>
<evidence type="ECO:0000256" key="4">
    <source>
        <dbReference type="ARBA" id="ARBA00022771"/>
    </source>
</evidence>
<feature type="domain" description="C2H2-type" evidence="10">
    <location>
        <begin position="880"/>
        <end position="907"/>
    </location>
</feature>
<keyword evidence="5" id="KW-0862">Zinc</keyword>
<keyword evidence="3" id="KW-0677">Repeat</keyword>
<dbReference type="InterPro" id="IPR050331">
    <property type="entry name" value="Zinc_finger"/>
</dbReference>
<dbReference type="Gene3D" id="3.30.420.10">
    <property type="entry name" value="Ribonuclease H-like superfamily/Ribonuclease H"/>
    <property type="match status" value="1"/>
</dbReference>
<proteinExistence type="predicted"/>
<feature type="domain" description="C2H2-type" evidence="10">
    <location>
        <begin position="393"/>
        <end position="420"/>
    </location>
</feature>
<feature type="compositionally biased region" description="Low complexity" evidence="9">
    <location>
        <begin position="550"/>
        <end position="564"/>
    </location>
</feature>
<evidence type="ECO:0000256" key="8">
    <source>
        <dbReference type="PROSITE-ProRule" id="PRU00042"/>
    </source>
</evidence>
<evidence type="ECO:0000256" key="2">
    <source>
        <dbReference type="ARBA" id="ARBA00022723"/>
    </source>
</evidence>
<sequence length="1054" mass="119844">MYGRMKTHVQLFHLITRCGSPLNMWAGIIGDRLRVGPHALVNRLTGQAYTNFLENTIPHVLEDIPLINRQHIHFLHDGAPAHFSRTAPEGNLSHLQLPGIKTECVDHSYDLTSEVKVEDPPEPASFLMMKCEVEETPQPVTYPMVKSEVDEDSFDLNRLHQEEKVEISVKEDKVLLESNASNVKKSRSSECHVISRNEDELTQCCSYNLDRSIACNLSHESNKCNRCDACGKCCSGTRNLKIHSRIHTGERRFKCDMCGKSFSQLTSLKHHSRIHTGERPFKCDICGKSFSQLTSLKYHSRIHTGERPFKCGICGKCFSLSASLKYHSRIHTGERPFKCDVCGKCFAGGGVLKIHSRKHTGERPFKCNMCEKSFKQSASLKYHSHFHSGETPFKCDACGKCFLGSGNLKIHSRTHTGERPFKCDICGKSFKQSGGLKYHSLIHTGERPFKCDACGKCFSGTRNLKVHSRTHTGERPFKCDMCGKSYKQPGSLKYHSRMHKGRCHSNAISVEIKVAGYTAKNKKDILYPNNTSAIRPVPQGPDIPVPLPPESDTLPSPSSSTETESPVDHTYEPENTADDRCFNQSELNDLVRDLNLAKESAELLSSRLKEKKVLAEANLKDGESILPFHPNLIYHTELLIETELSTQYAEHKQLLTFLIAQFWEQNTDQPSKSTAEIEADDVDDYYYFNQDCVKKENLTTPSQLLTPFICDIHEVYPGYVVMNGIKMEAEVDPLSLESQDNKYKIKENMALLEVGKLPYLQVVDIKTECVDHSYDFTSEIKVEDSHMVKCEVEDTAEPVIYPVVKYEIDENLFDMDRVQQEEKVEISSNDDDILLERNTNNDKNESSECDWIARDEQNLMQNGCYIFDDSIACDVSHDCIKCNICNEDFVTPQLLNRHFQIHTLEKSFKCDVCGDSFFEVNDLEKHSVLHTGGTPVQCDVRGKIFVQPVYVKSEEPLETDDEEFKCDVCGKCFSESGELKKHCLTHKVHKPFHCKLCGKWFSSSGTLKRHQSRIHIVERTVECDQESEERQIRRFKLVTTIFVIAHIAFIPTHD</sequence>
<name>A0ABQ8RVV5_PERAM</name>
<evidence type="ECO:0000256" key="7">
    <source>
        <dbReference type="ARBA" id="ARBA00023242"/>
    </source>
</evidence>
<dbReference type="PANTHER" id="PTHR16515:SF49">
    <property type="entry name" value="GASTRULA ZINC FINGER PROTEIN XLCGF49.1-LIKE-RELATED"/>
    <property type="match status" value="1"/>
</dbReference>
<dbReference type="Gene3D" id="3.30.160.60">
    <property type="entry name" value="Classic Zinc Finger"/>
    <property type="match status" value="13"/>
</dbReference>
<evidence type="ECO:0000256" key="9">
    <source>
        <dbReference type="SAM" id="MobiDB-lite"/>
    </source>
</evidence>
<comment type="subcellular location">
    <subcellularLocation>
        <location evidence="1">Nucleus</location>
    </subcellularLocation>
</comment>
<dbReference type="Proteomes" id="UP001148838">
    <property type="component" value="Unassembled WGS sequence"/>
</dbReference>
<evidence type="ECO:0000313" key="12">
    <source>
        <dbReference type="Proteomes" id="UP001148838"/>
    </source>
</evidence>
<evidence type="ECO:0000256" key="5">
    <source>
        <dbReference type="ARBA" id="ARBA00022833"/>
    </source>
</evidence>
<feature type="domain" description="C2H2-type" evidence="10">
    <location>
        <begin position="225"/>
        <end position="252"/>
    </location>
</feature>
<reference evidence="11 12" key="1">
    <citation type="journal article" date="2022" name="Allergy">
        <title>Genome assembly and annotation of Periplaneta americana reveal a comprehensive cockroach allergen profile.</title>
        <authorList>
            <person name="Wang L."/>
            <person name="Xiong Q."/>
            <person name="Saelim N."/>
            <person name="Wang L."/>
            <person name="Nong W."/>
            <person name="Wan A.T."/>
            <person name="Shi M."/>
            <person name="Liu X."/>
            <person name="Cao Q."/>
            <person name="Hui J.H.L."/>
            <person name="Sookrung N."/>
            <person name="Leung T.F."/>
            <person name="Tungtrongchitr A."/>
            <person name="Tsui S.K.W."/>
        </authorList>
    </citation>
    <scope>NUCLEOTIDE SEQUENCE [LARGE SCALE GENOMIC DNA]</scope>
    <source>
        <strain evidence="11">PWHHKU_190912</strain>
    </source>
</reference>
<dbReference type="SMART" id="SM00355">
    <property type="entry name" value="ZnF_C2H2"/>
    <property type="match status" value="14"/>
</dbReference>
<feature type="domain" description="C2H2-type" evidence="10">
    <location>
        <begin position="281"/>
        <end position="308"/>
    </location>
</feature>
<feature type="domain" description="C2H2-type" evidence="10">
    <location>
        <begin position="477"/>
        <end position="504"/>
    </location>
</feature>
<dbReference type="SUPFAM" id="SSF57667">
    <property type="entry name" value="beta-beta-alpha zinc fingers"/>
    <property type="match status" value="7"/>
</dbReference>
<feature type="compositionally biased region" description="Pro residues" evidence="9">
    <location>
        <begin position="538"/>
        <end position="549"/>
    </location>
</feature>
<feature type="domain" description="C2H2-type" evidence="10">
    <location>
        <begin position="992"/>
        <end position="1020"/>
    </location>
</feature>
<dbReference type="InterPro" id="IPR036236">
    <property type="entry name" value="Znf_C2H2_sf"/>
</dbReference>
<feature type="domain" description="C2H2-type" evidence="10">
    <location>
        <begin position="964"/>
        <end position="991"/>
    </location>
</feature>
<dbReference type="Pfam" id="PF00096">
    <property type="entry name" value="zf-C2H2"/>
    <property type="match status" value="9"/>
</dbReference>
<keyword evidence="7" id="KW-0539">Nucleus</keyword>
<feature type="region of interest" description="Disordered" evidence="9">
    <location>
        <begin position="529"/>
        <end position="580"/>
    </location>
</feature>